<protein>
    <submittedName>
        <fullName evidence="1">Uncharacterized protein</fullName>
    </submittedName>
</protein>
<evidence type="ECO:0000313" key="2">
    <source>
        <dbReference type="Proteomes" id="UP000076871"/>
    </source>
</evidence>
<sequence>MAPLTIQIKGQLYWKLVFDYDNGSNTVIINQSYNFATREAYKSSSFREEVSKVAHTEDTTNGASVKAGASYGPISAKVSSNVDIREEINRTLENAIISEGDHEIETIIKEFNREYKVGPHSRLVLYQQNFSAPGISVSGDVFKTTPILLSESERFKEIVITVEVKAVEFIKCLNVVCSDTPGGAPIDRVREIHGGKTDINAGFEGQYVSLVPEYTTSVDDACTSFDIIIHERSMPGYRDLAGGADGDFRHAVPVKNICENMKITGIKLWRSSDSVNYDQVEDEGFNGMSTNINEGRKGDWLYLVWKKVPVYPASLYK</sequence>
<evidence type="ECO:0000313" key="1">
    <source>
        <dbReference type="EMBL" id="KZT02322.1"/>
    </source>
</evidence>
<organism evidence="1 2">
    <name type="scientific">Laetiporus sulphureus 93-53</name>
    <dbReference type="NCBI Taxonomy" id="1314785"/>
    <lineage>
        <taxon>Eukaryota</taxon>
        <taxon>Fungi</taxon>
        <taxon>Dikarya</taxon>
        <taxon>Basidiomycota</taxon>
        <taxon>Agaricomycotina</taxon>
        <taxon>Agaricomycetes</taxon>
        <taxon>Polyporales</taxon>
        <taxon>Laetiporus</taxon>
    </lineage>
</organism>
<keyword evidence="2" id="KW-1185">Reference proteome</keyword>
<proteinExistence type="predicted"/>
<gene>
    <name evidence="1" type="ORF">LAESUDRAFT_716930</name>
</gene>
<dbReference type="STRING" id="1314785.A0A165C784"/>
<dbReference type="GeneID" id="63824315"/>
<dbReference type="OrthoDB" id="1046782at2759"/>
<name>A0A165C784_9APHY</name>
<dbReference type="EMBL" id="KV427653">
    <property type="protein sequence ID" value="KZT02322.1"/>
    <property type="molecule type" value="Genomic_DNA"/>
</dbReference>
<dbReference type="RefSeq" id="XP_040760062.1">
    <property type="nucleotide sequence ID" value="XM_040907286.1"/>
</dbReference>
<dbReference type="Proteomes" id="UP000076871">
    <property type="component" value="Unassembled WGS sequence"/>
</dbReference>
<reference evidence="1 2" key="1">
    <citation type="journal article" date="2016" name="Mol. Biol. Evol.">
        <title>Comparative Genomics of Early-Diverging Mushroom-Forming Fungi Provides Insights into the Origins of Lignocellulose Decay Capabilities.</title>
        <authorList>
            <person name="Nagy L.G."/>
            <person name="Riley R."/>
            <person name="Tritt A."/>
            <person name="Adam C."/>
            <person name="Daum C."/>
            <person name="Floudas D."/>
            <person name="Sun H."/>
            <person name="Yadav J.S."/>
            <person name="Pangilinan J."/>
            <person name="Larsson K.H."/>
            <person name="Matsuura K."/>
            <person name="Barry K."/>
            <person name="Labutti K."/>
            <person name="Kuo R."/>
            <person name="Ohm R.A."/>
            <person name="Bhattacharya S.S."/>
            <person name="Shirouzu T."/>
            <person name="Yoshinaga Y."/>
            <person name="Martin F.M."/>
            <person name="Grigoriev I.V."/>
            <person name="Hibbett D.S."/>
        </authorList>
    </citation>
    <scope>NUCLEOTIDE SEQUENCE [LARGE SCALE GENOMIC DNA]</scope>
    <source>
        <strain evidence="1 2">93-53</strain>
    </source>
</reference>
<dbReference type="AlphaFoldDB" id="A0A165C784"/>
<accession>A0A165C784</accession>
<dbReference type="InParanoid" id="A0A165C784"/>